<evidence type="ECO:0000256" key="2">
    <source>
        <dbReference type="ARBA" id="ARBA00023043"/>
    </source>
</evidence>
<dbReference type="SMART" id="SM00248">
    <property type="entry name" value="ANK"/>
    <property type="match status" value="4"/>
</dbReference>
<proteinExistence type="predicted"/>
<dbReference type="Proteomes" id="UP000295361">
    <property type="component" value="Unassembled WGS sequence"/>
</dbReference>
<sequence length="192" mass="20630">MAWAGDVEDFFTAIGRDDGRLVMTLMIRGVNPNARDAEGNVGLVVALRDESLKAADSLMQYPALDVNLANAAGETALMMAALRGQLDWVKKLLVRGAQINREGWTPLHYAATAADGESSIELLIKEGAELNARSPNGSTPLMMAARYGRESAIDALLKAGADKGLRNEQGLSALDFARASGREYLYPRLTAH</sequence>
<dbReference type="PRINTS" id="PR01415">
    <property type="entry name" value="ANKYRIN"/>
</dbReference>
<evidence type="ECO:0000313" key="5">
    <source>
        <dbReference type="Proteomes" id="UP000295361"/>
    </source>
</evidence>
<dbReference type="PROSITE" id="PS50297">
    <property type="entry name" value="ANK_REP_REGION"/>
    <property type="match status" value="3"/>
</dbReference>
<feature type="repeat" description="ANK" evidence="3">
    <location>
        <begin position="102"/>
        <end position="135"/>
    </location>
</feature>
<dbReference type="PANTHER" id="PTHR24171">
    <property type="entry name" value="ANKYRIN REPEAT DOMAIN-CONTAINING PROTEIN 39-RELATED"/>
    <property type="match status" value="1"/>
</dbReference>
<organism evidence="4 5">
    <name type="scientific">Roseateles toxinivorans</name>
    <dbReference type="NCBI Taxonomy" id="270368"/>
    <lineage>
        <taxon>Bacteria</taxon>
        <taxon>Pseudomonadati</taxon>
        <taxon>Pseudomonadota</taxon>
        <taxon>Betaproteobacteria</taxon>
        <taxon>Burkholderiales</taxon>
        <taxon>Sphaerotilaceae</taxon>
        <taxon>Roseateles</taxon>
    </lineage>
</organism>
<dbReference type="InParanoid" id="A0A4R6QTV5"/>
<keyword evidence="5" id="KW-1185">Reference proteome</keyword>
<name>A0A4R6QTV5_9BURK</name>
<feature type="repeat" description="ANK" evidence="3">
    <location>
        <begin position="72"/>
        <end position="104"/>
    </location>
</feature>
<accession>A0A4R6QTV5</accession>
<reference evidence="4 5" key="1">
    <citation type="submission" date="2019-03" db="EMBL/GenBank/DDBJ databases">
        <title>Genomic Encyclopedia of Type Strains, Phase IV (KMG-IV): sequencing the most valuable type-strain genomes for metagenomic binning, comparative biology and taxonomic classification.</title>
        <authorList>
            <person name="Goeker M."/>
        </authorList>
    </citation>
    <scope>NUCLEOTIDE SEQUENCE [LARGE SCALE GENOMIC DNA]</scope>
    <source>
        <strain evidence="4 5">DSM 16998</strain>
    </source>
</reference>
<dbReference type="AlphaFoldDB" id="A0A4R6QTV5"/>
<dbReference type="RefSeq" id="WP_166651836.1">
    <property type="nucleotide sequence ID" value="NZ_SNXS01000001.1"/>
</dbReference>
<evidence type="ECO:0000256" key="3">
    <source>
        <dbReference type="PROSITE-ProRule" id="PRU00023"/>
    </source>
</evidence>
<dbReference type="Pfam" id="PF12796">
    <property type="entry name" value="Ank_2"/>
    <property type="match status" value="1"/>
</dbReference>
<dbReference type="SUPFAM" id="SSF48403">
    <property type="entry name" value="Ankyrin repeat"/>
    <property type="match status" value="1"/>
</dbReference>
<dbReference type="InterPro" id="IPR036770">
    <property type="entry name" value="Ankyrin_rpt-contain_sf"/>
</dbReference>
<evidence type="ECO:0000256" key="1">
    <source>
        <dbReference type="ARBA" id="ARBA00022737"/>
    </source>
</evidence>
<protein>
    <submittedName>
        <fullName evidence="4">Uncharacterized protein</fullName>
    </submittedName>
</protein>
<keyword evidence="1" id="KW-0677">Repeat</keyword>
<dbReference type="Gene3D" id="1.25.40.20">
    <property type="entry name" value="Ankyrin repeat-containing domain"/>
    <property type="match status" value="4"/>
</dbReference>
<comment type="caution">
    <text evidence="4">The sequence shown here is derived from an EMBL/GenBank/DDBJ whole genome shotgun (WGS) entry which is preliminary data.</text>
</comment>
<dbReference type="InterPro" id="IPR002110">
    <property type="entry name" value="Ankyrin_rpt"/>
</dbReference>
<dbReference type="EMBL" id="SNXS01000001">
    <property type="protein sequence ID" value="TDP74686.1"/>
    <property type="molecule type" value="Genomic_DNA"/>
</dbReference>
<gene>
    <name evidence="4" type="ORF">DES47_101750</name>
</gene>
<evidence type="ECO:0000313" key="4">
    <source>
        <dbReference type="EMBL" id="TDP74686.1"/>
    </source>
</evidence>
<feature type="repeat" description="ANK" evidence="3">
    <location>
        <begin position="136"/>
        <end position="168"/>
    </location>
</feature>
<dbReference type="PROSITE" id="PS50088">
    <property type="entry name" value="ANK_REPEAT"/>
    <property type="match status" value="3"/>
</dbReference>
<keyword evidence="2 3" id="KW-0040">ANK repeat</keyword>